<gene>
    <name evidence="4" type="ORF">KEF29_38695</name>
</gene>
<sequence length="442" mass="43786">MPRWKALPDELDPQIREFTSQLRRLVDRSGLSIASVADRTGYSKTSWERYLNGRLLAPKGAIVALAEVTGTNPVHLTTMWELAERAWSRSEMRHDMTMEAIRISQARAALGEFGGQDFGGPSTGSKGEGRSASAGGGKSARRSGSATVTPGIAGPAGVSPTVPPQPTAPEVQDSTTGGVREDSGRGGGTEVNSWGLAGYKGPSPSGARGAGPGADSGSGSGFGTGSGRGTGSVSPSGTSAGTPGGPASARGSGAGSYGTPPQDAVPARAGRAGRSGGAGGKRRTTTFLAGVVGVLVVIAGAFYLTGGGGDDEAKGATTSPSPTATTDPNLPPGVKCSGDSCTGKDAEAMGCSGDLVTTAQTATVGTTTIEVRYSETCKAAWGRITQAAQGDEVQISAGEAKQTGSITAAGDAIAYTPMVAVKNAADAKACATLAAGGQGCTE</sequence>
<dbReference type="GO" id="GO:0003677">
    <property type="term" value="F:DNA binding"/>
    <property type="evidence" value="ECO:0007669"/>
    <property type="project" value="InterPro"/>
</dbReference>
<evidence type="ECO:0000256" key="2">
    <source>
        <dbReference type="SAM" id="Phobius"/>
    </source>
</evidence>
<dbReference type="Pfam" id="PF10901">
    <property type="entry name" value="DUF2690"/>
    <property type="match status" value="1"/>
</dbReference>
<feature type="region of interest" description="Disordered" evidence="1">
    <location>
        <begin position="308"/>
        <end position="331"/>
    </location>
</feature>
<feature type="region of interest" description="Disordered" evidence="1">
    <location>
        <begin position="112"/>
        <end position="282"/>
    </location>
</feature>
<dbReference type="CDD" id="cd00093">
    <property type="entry name" value="HTH_XRE"/>
    <property type="match status" value="1"/>
</dbReference>
<feature type="domain" description="HTH cro/C1-type" evidence="3">
    <location>
        <begin position="21"/>
        <end position="76"/>
    </location>
</feature>
<feature type="compositionally biased region" description="Gly residues" evidence="1">
    <location>
        <begin position="112"/>
        <end position="122"/>
    </location>
</feature>
<keyword evidence="5" id="KW-1185">Reference proteome</keyword>
<dbReference type="InterPro" id="IPR021224">
    <property type="entry name" value="DUF2690"/>
</dbReference>
<dbReference type="Pfam" id="PF13560">
    <property type="entry name" value="HTH_31"/>
    <property type="match status" value="1"/>
</dbReference>
<evidence type="ECO:0000313" key="4">
    <source>
        <dbReference type="EMBL" id="MBR8643394.1"/>
    </source>
</evidence>
<evidence type="ECO:0000256" key="1">
    <source>
        <dbReference type="SAM" id="MobiDB-lite"/>
    </source>
</evidence>
<keyword evidence="2" id="KW-0472">Membrane</keyword>
<reference evidence="4 5" key="1">
    <citation type="submission" date="2021-04" db="EMBL/GenBank/DDBJ databases">
        <title>Characterization of the biosynthetic gene cluster of new lipopeptides with antitumor activity in the genome of the marine Streptomyces PHM034.</title>
        <authorList>
            <person name="Ceniceros A."/>
            <person name="Canedo L."/>
            <person name="Mendez C."/>
            <person name="Olano C."/>
            <person name="Schleissner C."/>
            <person name="Cuevas C."/>
            <person name="De La Calle F."/>
            <person name="Salas J.A."/>
        </authorList>
    </citation>
    <scope>NUCLEOTIDE SEQUENCE [LARGE SCALE GENOMIC DNA]</scope>
    <source>
        <strain evidence="4 5">PHM034</strain>
    </source>
</reference>
<accession>A0A941J934</accession>
<dbReference type="Proteomes" id="UP000682308">
    <property type="component" value="Unassembled WGS sequence"/>
</dbReference>
<protein>
    <submittedName>
        <fullName evidence="4">XRE family transcriptional regulator</fullName>
    </submittedName>
</protein>
<dbReference type="SMART" id="SM00530">
    <property type="entry name" value="HTH_XRE"/>
    <property type="match status" value="1"/>
</dbReference>
<proteinExistence type="predicted"/>
<keyword evidence="2" id="KW-0812">Transmembrane</keyword>
<feature type="compositionally biased region" description="Low complexity" evidence="1">
    <location>
        <begin position="316"/>
        <end position="326"/>
    </location>
</feature>
<feature type="transmembrane region" description="Helical" evidence="2">
    <location>
        <begin position="284"/>
        <end position="304"/>
    </location>
</feature>
<dbReference type="InterPro" id="IPR001387">
    <property type="entry name" value="Cro/C1-type_HTH"/>
</dbReference>
<dbReference type="EMBL" id="JAGTPG010000002">
    <property type="protein sequence ID" value="MBR8643394.1"/>
    <property type="molecule type" value="Genomic_DNA"/>
</dbReference>
<dbReference type="InterPro" id="IPR010982">
    <property type="entry name" value="Lambda_DNA-bd_dom_sf"/>
</dbReference>
<dbReference type="SUPFAM" id="SSF47413">
    <property type="entry name" value="lambda repressor-like DNA-binding domains"/>
    <property type="match status" value="1"/>
</dbReference>
<evidence type="ECO:0000313" key="5">
    <source>
        <dbReference type="Proteomes" id="UP000682308"/>
    </source>
</evidence>
<comment type="caution">
    <text evidence="4">The sequence shown here is derived from an EMBL/GenBank/DDBJ whole genome shotgun (WGS) entry which is preliminary data.</text>
</comment>
<dbReference type="AlphaFoldDB" id="A0A941J934"/>
<evidence type="ECO:0000259" key="3">
    <source>
        <dbReference type="SMART" id="SM00530"/>
    </source>
</evidence>
<feature type="compositionally biased region" description="Gly residues" evidence="1">
    <location>
        <begin position="208"/>
        <end position="230"/>
    </location>
</feature>
<name>A0A941J934_9ACTN</name>
<keyword evidence="2" id="KW-1133">Transmembrane helix</keyword>
<feature type="compositionally biased region" description="Low complexity" evidence="1">
    <location>
        <begin position="231"/>
        <end position="251"/>
    </location>
</feature>
<organism evidence="4 5">
    <name type="scientific">Streptomyces tuirus</name>
    <dbReference type="NCBI Taxonomy" id="68278"/>
    <lineage>
        <taxon>Bacteria</taxon>
        <taxon>Bacillati</taxon>
        <taxon>Actinomycetota</taxon>
        <taxon>Actinomycetes</taxon>
        <taxon>Kitasatosporales</taxon>
        <taxon>Streptomycetaceae</taxon>
        <taxon>Streptomyces</taxon>
    </lineage>
</organism>